<dbReference type="InterPro" id="IPR038273">
    <property type="entry name" value="Ndc80_sf"/>
</dbReference>
<evidence type="ECO:0000256" key="2">
    <source>
        <dbReference type="ARBA" id="ARBA00022454"/>
    </source>
</evidence>
<evidence type="ECO:0000313" key="15">
    <source>
        <dbReference type="Proteomes" id="UP001140217"/>
    </source>
</evidence>
<keyword evidence="3 10" id="KW-0132">Cell division</keyword>
<comment type="function">
    <text evidence="10">Acts as a component of the essential kinetochore-associated NDC80 complex, which is required for chromosome segregation and spindle checkpoint activity.</text>
</comment>
<proteinExistence type="inferred from homology"/>
<sequence length="671" mass="73519">MNIGEGSGIPPPPTLRGPRVSMAPSAFGQGAPPSAMRTARRPDVPGLLGAQTPGRGVPFGGVPPMSYARNAPAARLAAQTPGTSRANRRASVFAGSRRTTMALVAPGTATRGAAGAAVKDPRPIKDRAFQSKAQQRIMNYLSTHAYPGVLTPRTLSTPTVKDFEAIFKFLYAQLDPRFTYVKKFEEEALQVLRGIHYPYVSNISKSHIYSAGSMSTWPGLLAMLLWLVELIECVAQMVPQDSSGGGMGRGADAGDSAQFVDRVFFDYLAQAYPVWLDVGEEPPELEEALARQFEQKNASLIQETADVERRLAEAKAELEALVGGESPLALLEKEHDALTKDKEKCDIYVGKVENTRQRLTDSLADQKQQQDAAQFEQMALEKEKAEVQEIVDAQQISPEDVDRMNTEQSQLLETLEGVQARAKEVAQAVWEHDARLSSLTDDIDTLAQEYAIKAHRLGFVGAGRARAAAAAAEAAAAAGGLPESASADPLGGVDIELAVDAGADDRAQMTSVDLRRDVRPALQRACDVLASRLYATQNAVLELREQMDQLVERRMEQQERVDEMDKQARRHNQTYKEMREAIMAETRAATAKIEALEGEIAAMRQEIKRGELMSKSALAHIEAEHESVQRGCRMRRSEINEDVVSILEDIVQVKTHAEKRLHELLEMVESN</sequence>
<dbReference type="PANTHER" id="PTHR10643">
    <property type="entry name" value="KINETOCHORE PROTEIN NDC80"/>
    <property type="match status" value="1"/>
</dbReference>
<feature type="region of interest" description="Disordered" evidence="12">
    <location>
        <begin position="1"/>
        <end position="56"/>
    </location>
</feature>
<evidence type="ECO:0000259" key="13">
    <source>
        <dbReference type="Pfam" id="PF03801"/>
    </source>
</evidence>
<organism evidence="14 15">
    <name type="scientific">Coemansia javaensis</name>
    <dbReference type="NCBI Taxonomy" id="2761396"/>
    <lineage>
        <taxon>Eukaryota</taxon>
        <taxon>Fungi</taxon>
        <taxon>Fungi incertae sedis</taxon>
        <taxon>Zoopagomycota</taxon>
        <taxon>Kickxellomycotina</taxon>
        <taxon>Kickxellomycetes</taxon>
        <taxon>Kickxellales</taxon>
        <taxon>Kickxellaceae</taxon>
        <taxon>Coemansia</taxon>
    </lineage>
</organism>
<dbReference type="OrthoDB" id="7459479at2759"/>
<comment type="subcellular location">
    <subcellularLocation>
        <location evidence="10">Chromosome</location>
        <location evidence="10">Centromere</location>
        <location evidence="10">Kinetochore</location>
    </subcellularLocation>
    <subcellularLocation>
        <location evidence="10">Nucleus</location>
    </subcellularLocation>
</comment>
<dbReference type="InterPro" id="IPR005550">
    <property type="entry name" value="Kinetochore_Ndc80"/>
</dbReference>
<evidence type="ECO:0000313" key="14">
    <source>
        <dbReference type="EMBL" id="KAJ2777974.1"/>
    </source>
</evidence>
<keyword evidence="15" id="KW-1185">Reference proteome</keyword>
<dbReference type="AlphaFoldDB" id="A0A9W8H7S6"/>
<dbReference type="GO" id="GO:0031262">
    <property type="term" value="C:Ndc80 complex"/>
    <property type="evidence" value="ECO:0007669"/>
    <property type="project" value="UniProtKB-UniRule"/>
</dbReference>
<feature type="coiled-coil region" evidence="11">
    <location>
        <begin position="540"/>
        <end position="613"/>
    </location>
</feature>
<dbReference type="Gene3D" id="1.10.418.30">
    <property type="entry name" value="Ncd80 complex, Ncd80 subunit"/>
    <property type="match status" value="1"/>
</dbReference>
<feature type="domain" description="Kinetochore protein Ndc80 CH" evidence="13">
    <location>
        <begin position="88"/>
        <end position="236"/>
    </location>
</feature>
<keyword evidence="7 10" id="KW-0539">Nucleus</keyword>
<evidence type="ECO:0000256" key="8">
    <source>
        <dbReference type="ARBA" id="ARBA00023306"/>
    </source>
</evidence>
<dbReference type="GO" id="GO:0051301">
    <property type="term" value="P:cell division"/>
    <property type="evidence" value="ECO:0007669"/>
    <property type="project" value="UniProtKB-UniRule"/>
</dbReference>
<evidence type="ECO:0000256" key="4">
    <source>
        <dbReference type="ARBA" id="ARBA00022776"/>
    </source>
</evidence>
<evidence type="ECO:0000256" key="7">
    <source>
        <dbReference type="ARBA" id="ARBA00023242"/>
    </source>
</evidence>
<dbReference type="Pfam" id="PF03801">
    <property type="entry name" value="Ndc80_HEC"/>
    <property type="match status" value="1"/>
</dbReference>
<accession>A0A9W8H7S6</accession>
<name>A0A9W8H7S6_9FUNG</name>
<keyword evidence="9 10" id="KW-0137">Centromere</keyword>
<comment type="caution">
    <text evidence="14">The sequence shown here is derived from an EMBL/GenBank/DDBJ whole genome shotgun (WGS) entry which is preliminary data.</text>
</comment>
<keyword evidence="8 10" id="KW-0131">Cell cycle</keyword>
<evidence type="ECO:0000256" key="6">
    <source>
        <dbReference type="ARBA" id="ARBA00023054"/>
    </source>
</evidence>
<keyword evidence="5 10" id="KW-0995">Kinetochore</keyword>
<comment type="similarity">
    <text evidence="1 10">Belongs to the NDC80/HEC1 family.</text>
</comment>
<evidence type="ECO:0000256" key="5">
    <source>
        <dbReference type="ARBA" id="ARBA00022838"/>
    </source>
</evidence>
<dbReference type="EMBL" id="JANBUL010000257">
    <property type="protein sequence ID" value="KAJ2777974.1"/>
    <property type="molecule type" value="Genomic_DNA"/>
</dbReference>
<feature type="coiled-coil region" evidence="11">
    <location>
        <begin position="290"/>
        <end position="317"/>
    </location>
</feature>
<evidence type="ECO:0000256" key="9">
    <source>
        <dbReference type="ARBA" id="ARBA00023328"/>
    </source>
</evidence>
<dbReference type="PANTHER" id="PTHR10643:SF2">
    <property type="entry name" value="KINETOCHORE PROTEIN NDC80 HOMOLOG"/>
    <property type="match status" value="1"/>
</dbReference>
<evidence type="ECO:0000256" key="11">
    <source>
        <dbReference type="SAM" id="Coils"/>
    </source>
</evidence>
<dbReference type="GO" id="GO:0005634">
    <property type="term" value="C:nucleus"/>
    <property type="evidence" value="ECO:0007669"/>
    <property type="project" value="UniProtKB-SubCell"/>
</dbReference>
<keyword evidence="6 11" id="KW-0175">Coiled coil</keyword>
<keyword evidence="2 10" id="KW-0158">Chromosome</keyword>
<comment type="subunit">
    <text evidence="10">Component of the NDC80 complex.</text>
</comment>
<protein>
    <recommendedName>
        <fullName evidence="10">Kinetochore protein NDC80</fullName>
    </recommendedName>
</protein>
<evidence type="ECO:0000256" key="10">
    <source>
        <dbReference type="RuleBase" id="RU368072"/>
    </source>
</evidence>
<reference evidence="14" key="1">
    <citation type="submission" date="2022-07" db="EMBL/GenBank/DDBJ databases">
        <title>Phylogenomic reconstructions and comparative analyses of Kickxellomycotina fungi.</title>
        <authorList>
            <person name="Reynolds N.K."/>
            <person name="Stajich J.E."/>
            <person name="Barry K."/>
            <person name="Grigoriev I.V."/>
            <person name="Crous P."/>
            <person name="Smith M.E."/>
        </authorList>
    </citation>
    <scope>NUCLEOTIDE SEQUENCE</scope>
    <source>
        <strain evidence="14">NBRC 105414</strain>
    </source>
</reference>
<dbReference type="GO" id="GO:0051315">
    <property type="term" value="P:attachment of mitotic spindle microtubules to kinetochore"/>
    <property type="evidence" value="ECO:0007669"/>
    <property type="project" value="UniProtKB-UniRule"/>
</dbReference>
<evidence type="ECO:0000256" key="3">
    <source>
        <dbReference type="ARBA" id="ARBA00022618"/>
    </source>
</evidence>
<evidence type="ECO:0000256" key="12">
    <source>
        <dbReference type="SAM" id="MobiDB-lite"/>
    </source>
</evidence>
<gene>
    <name evidence="14" type="primary">NDC80</name>
    <name evidence="14" type="ORF">H4R18_004874</name>
</gene>
<evidence type="ECO:0000256" key="1">
    <source>
        <dbReference type="ARBA" id="ARBA00007050"/>
    </source>
</evidence>
<dbReference type="InterPro" id="IPR055260">
    <property type="entry name" value="Ndc80_CH"/>
</dbReference>
<keyword evidence="4 10" id="KW-0498">Mitosis</keyword>
<dbReference type="Proteomes" id="UP001140217">
    <property type="component" value="Unassembled WGS sequence"/>
</dbReference>